<dbReference type="EMBL" id="LFWU01000129">
    <property type="protein sequence ID" value="KON30249.1"/>
    <property type="molecule type" value="Genomic_DNA"/>
</dbReference>
<protein>
    <recommendedName>
        <fullName evidence="4">Tyr recombinase domain-containing protein</fullName>
    </recommendedName>
</protein>
<evidence type="ECO:0008006" key="4">
    <source>
        <dbReference type="Google" id="ProtNLM"/>
    </source>
</evidence>
<keyword evidence="1" id="KW-0233">DNA recombination</keyword>
<gene>
    <name evidence="2" type="ORF">AC477_05100</name>
</gene>
<sequence>MEDLALPEVETVRKRIKEAKNEEAKFCLMAAYLFCARASEIIGATNHYDVSHGQTVARGPAGKDVKIETFELGDIKTEAAVFTVRTAKRDGKIRKIALPLEKKFEPWTEPLYNYYLEHGNDKVFAFTRQKAWEYANQTFHGLSYPIEKYNLYDPEDPKPKPVKAHLKPFRTHALRHLRATELIETFGFTGFDLSVYGGWTLRSMVGVGSALSRYAHLDWRRYFPKLLKKRF</sequence>
<dbReference type="Gene3D" id="1.10.443.10">
    <property type="entry name" value="Intergrase catalytic core"/>
    <property type="match status" value="1"/>
</dbReference>
<evidence type="ECO:0000313" key="3">
    <source>
        <dbReference type="Proteomes" id="UP000037237"/>
    </source>
</evidence>
<dbReference type="AlphaFoldDB" id="A0A0M0BP94"/>
<organism evidence="2 3">
    <name type="scientific">miscellaneous Crenarchaeota group-1 archaeon SG8-32-1</name>
    <dbReference type="NCBI Taxonomy" id="1685124"/>
    <lineage>
        <taxon>Archaea</taxon>
        <taxon>Candidatus Bathyarchaeota</taxon>
        <taxon>MCG-1</taxon>
    </lineage>
</organism>
<dbReference type="GO" id="GO:0006310">
    <property type="term" value="P:DNA recombination"/>
    <property type="evidence" value="ECO:0007669"/>
    <property type="project" value="UniProtKB-KW"/>
</dbReference>
<dbReference type="GO" id="GO:0015074">
    <property type="term" value="P:DNA integration"/>
    <property type="evidence" value="ECO:0007669"/>
    <property type="project" value="InterPro"/>
</dbReference>
<evidence type="ECO:0000256" key="1">
    <source>
        <dbReference type="ARBA" id="ARBA00023172"/>
    </source>
</evidence>
<dbReference type="InterPro" id="IPR013762">
    <property type="entry name" value="Integrase-like_cat_sf"/>
</dbReference>
<proteinExistence type="predicted"/>
<evidence type="ECO:0000313" key="2">
    <source>
        <dbReference type="EMBL" id="KON30249.1"/>
    </source>
</evidence>
<comment type="caution">
    <text evidence="2">The sequence shown here is derived from an EMBL/GenBank/DDBJ whole genome shotgun (WGS) entry which is preliminary data.</text>
</comment>
<name>A0A0M0BP94_9ARCH</name>
<dbReference type="Proteomes" id="UP000037237">
    <property type="component" value="Unassembled WGS sequence"/>
</dbReference>
<reference evidence="2 3" key="1">
    <citation type="submission" date="2015-06" db="EMBL/GenBank/DDBJ databases">
        <title>New insights into the roles of widespread benthic archaea in carbon and nitrogen cycling.</title>
        <authorList>
            <person name="Lazar C.S."/>
            <person name="Baker B.J."/>
            <person name="Seitz K.W."/>
            <person name="Hyde A.S."/>
            <person name="Dick G.J."/>
            <person name="Hinrichs K.-U."/>
            <person name="Teske A.P."/>
        </authorList>
    </citation>
    <scope>NUCLEOTIDE SEQUENCE [LARGE SCALE GENOMIC DNA]</scope>
    <source>
        <strain evidence="2">SG8-32-1</strain>
    </source>
</reference>
<dbReference type="SUPFAM" id="SSF56349">
    <property type="entry name" value="DNA breaking-rejoining enzymes"/>
    <property type="match status" value="1"/>
</dbReference>
<dbReference type="InterPro" id="IPR011010">
    <property type="entry name" value="DNA_brk_join_enz"/>
</dbReference>
<accession>A0A0M0BP94</accession>
<dbReference type="GO" id="GO:0003677">
    <property type="term" value="F:DNA binding"/>
    <property type="evidence" value="ECO:0007669"/>
    <property type="project" value="InterPro"/>
</dbReference>